<dbReference type="SUPFAM" id="SSF89796">
    <property type="entry name" value="CoA-transferase family III (CaiB/BaiF)"/>
    <property type="match status" value="1"/>
</dbReference>
<dbReference type="RefSeq" id="WP_133343708.1">
    <property type="nucleotide sequence ID" value="NZ_SMZO01000041.1"/>
</dbReference>
<evidence type="ECO:0000313" key="3">
    <source>
        <dbReference type="Proteomes" id="UP000294562"/>
    </source>
</evidence>
<dbReference type="EMBL" id="SMZO01000041">
    <property type="protein sequence ID" value="TDL85625.1"/>
    <property type="molecule type" value="Genomic_DNA"/>
</dbReference>
<dbReference type="InterPro" id="IPR023606">
    <property type="entry name" value="CoA-Trfase_III_dom_1_sf"/>
</dbReference>
<organism evidence="2 3">
    <name type="scientific">Meridianimarinicoccus aquatilis</name>
    <dbReference type="NCBI Taxonomy" id="2552766"/>
    <lineage>
        <taxon>Bacteria</taxon>
        <taxon>Pseudomonadati</taxon>
        <taxon>Pseudomonadota</taxon>
        <taxon>Alphaproteobacteria</taxon>
        <taxon>Rhodobacterales</taxon>
        <taxon>Paracoccaceae</taxon>
        <taxon>Meridianimarinicoccus</taxon>
    </lineage>
</organism>
<dbReference type="GO" id="GO:0008410">
    <property type="term" value="F:CoA-transferase activity"/>
    <property type="evidence" value="ECO:0007669"/>
    <property type="project" value="TreeGrafter"/>
</dbReference>
<keyword evidence="1 2" id="KW-0808">Transferase</keyword>
<proteinExistence type="predicted"/>
<dbReference type="InterPro" id="IPR044855">
    <property type="entry name" value="CoA-Trfase_III_dom3_sf"/>
</dbReference>
<dbReference type="OrthoDB" id="7208981at2"/>
<dbReference type="PANTHER" id="PTHR48207:SF3">
    <property type="entry name" value="SUCCINATE--HYDROXYMETHYLGLUTARATE COA-TRANSFERASE"/>
    <property type="match status" value="1"/>
</dbReference>
<evidence type="ECO:0000256" key="1">
    <source>
        <dbReference type="ARBA" id="ARBA00022679"/>
    </source>
</evidence>
<evidence type="ECO:0000313" key="2">
    <source>
        <dbReference type="EMBL" id="TDL85625.1"/>
    </source>
</evidence>
<accession>A0A4R6APZ2</accession>
<gene>
    <name evidence="2" type="ORF">E2L05_15030</name>
</gene>
<dbReference type="Gene3D" id="3.40.50.10540">
    <property type="entry name" value="Crotonobetainyl-coa:carnitine coa-transferase, domain 1"/>
    <property type="match status" value="1"/>
</dbReference>
<dbReference type="InterPro" id="IPR003673">
    <property type="entry name" value="CoA-Trfase_fam_III"/>
</dbReference>
<dbReference type="AlphaFoldDB" id="A0A4R6APZ2"/>
<comment type="caution">
    <text evidence="2">The sequence shown here is derived from an EMBL/GenBank/DDBJ whole genome shotgun (WGS) entry which is preliminary data.</text>
</comment>
<keyword evidence="3" id="KW-1185">Reference proteome</keyword>
<sequence>MSKRTQKIFDPDATGPLQGVRVVDMSRLVAGNMSTHVLADYGADVIKIERPGSGDDLRNWRCEDIEIYWKTYSRNKRSFAVDLKSEEGRQNLIELISTAQILVENFVPGTLEKWGLGASDLYEINPKLIILRISGWGQDGPFSHRPGFGTLVEAMSGWAYLNGHADKPPTLPPLAMADMVAGLYGVGAVLTALRVVEVEGGDGQVIDLSLFEPILSIIGSEAAQCSLTGKATMRAGNQSSHTAPRNVYVCADGGYVALSGSMQSMAMRIFDTIGHPELKFDPKFATNDERVAHRDELDEIIGAFIVKMTCEEALTLFEAEGVTVGPVCSMAELMEHSYVVGREVLVDLPDAEMGSVPMHNVVPRFSGTPGVFRRPAPELGEHNDEIIQEIRSRRLAKKGDGE</sequence>
<dbReference type="PANTHER" id="PTHR48207">
    <property type="entry name" value="SUCCINATE--HYDROXYMETHYLGLUTARATE COA-TRANSFERASE"/>
    <property type="match status" value="1"/>
</dbReference>
<dbReference type="Pfam" id="PF02515">
    <property type="entry name" value="CoA_transf_3"/>
    <property type="match status" value="1"/>
</dbReference>
<name>A0A4R6APZ2_9RHOB</name>
<dbReference type="Proteomes" id="UP000294562">
    <property type="component" value="Unassembled WGS sequence"/>
</dbReference>
<dbReference type="Gene3D" id="3.30.1540.10">
    <property type="entry name" value="formyl-coa transferase, domain 3"/>
    <property type="match status" value="1"/>
</dbReference>
<reference evidence="2 3" key="1">
    <citation type="submission" date="2019-03" db="EMBL/GenBank/DDBJ databases">
        <title>Rhodobacteraceae bacterium SM1902, a new member of the family Rhodobacteraceae isolated from Yantai.</title>
        <authorList>
            <person name="Sun Y."/>
        </authorList>
    </citation>
    <scope>NUCLEOTIDE SEQUENCE [LARGE SCALE GENOMIC DNA]</scope>
    <source>
        <strain evidence="2 3">SM1902</strain>
    </source>
</reference>
<protein>
    <submittedName>
        <fullName evidence="2">CoA transferase</fullName>
    </submittedName>
</protein>
<dbReference type="InterPro" id="IPR050483">
    <property type="entry name" value="CoA-transferase_III_domain"/>
</dbReference>